<dbReference type="GO" id="GO:0005643">
    <property type="term" value="C:nuclear pore"/>
    <property type="evidence" value="ECO:0007669"/>
    <property type="project" value="InterPro"/>
</dbReference>
<evidence type="ECO:0000313" key="5">
    <source>
        <dbReference type="Proteomes" id="UP000236370"/>
    </source>
</evidence>
<evidence type="ECO:0000256" key="1">
    <source>
        <dbReference type="SAM" id="MobiDB-lite"/>
    </source>
</evidence>
<dbReference type="Proteomes" id="UP000236370">
    <property type="component" value="Unassembled WGS sequence"/>
</dbReference>
<name>A0A2J8LMM2_PANTR</name>
<dbReference type="AlphaFoldDB" id="A0A2J8LMM2"/>
<proteinExistence type="predicted"/>
<protein>
    <submittedName>
        <fullName evidence="4">NUP50 isoform 11</fullName>
    </submittedName>
    <submittedName>
        <fullName evidence="3">NUP50 isoform 7</fullName>
    </submittedName>
</protein>
<dbReference type="EMBL" id="NBAG03000283">
    <property type="protein sequence ID" value="PNI48522.1"/>
    <property type="molecule type" value="Genomic_DNA"/>
</dbReference>
<sequence>MAKRNAEKELTDRNWDQEDEAEEGKRRVIN</sequence>
<dbReference type="Pfam" id="PF08911">
    <property type="entry name" value="NUP50"/>
    <property type="match status" value="1"/>
</dbReference>
<feature type="region of interest" description="Disordered" evidence="1">
    <location>
        <begin position="1"/>
        <end position="30"/>
    </location>
</feature>
<evidence type="ECO:0000259" key="2">
    <source>
        <dbReference type="Pfam" id="PF08911"/>
    </source>
</evidence>
<organism evidence="3 5">
    <name type="scientific">Pan troglodytes</name>
    <name type="common">Chimpanzee</name>
    <dbReference type="NCBI Taxonomy" id="9598"/>
    <lineage>
        <taxon>Eukaryota</taxon>
        <taxon>Metazoa</taxon>
        <taxon>Chordata</taxon>
        <taxon>Craniata</taxon>
        <taxon>Vertebrata</taxon>
        <taxon>Euteleostomi</taxon>
        <taxon>Mammalia</taxon>
        <taxon>Eutheria</taxon>
        <taxon>Euarchontoglires</taxon>
        <taxon>Primates</taxon>
        <taxon>Haplorrhini</taxon>
        <taxon>Catarrhini</taxon>
        <taxon>Hominidae</taxon>
        <taxon>Pan</taxon>
    </lineage>
</organism>
<dbReference type="InterPro" id="IPR015007">
    <property type="entry name" value="NUP2/50/61"/>
</dbReference>
<gene>
    <name evidence="3" type="ORF">CK820_G0027412</name>
</gene>
<accession>A0A2J8LMM2</accession>
<evidence type="ECO:0000313" key="4">
    <source>
        <dbReference type="EMBL" id="PNI48522.1"/>
    </source>
</evidence>
<feature type="compositionally biased region" description="Basic and acidic residues" evidence="1">
    <location>
        <begin position="1"/>
        <end position="16"/>
    </location>
</feature>
<evidence type="ECO:0000313" key="3">
    <source>
        <dbReference type="EMBL" id="PNI48520.1"/>
    </source>
</evidence>
<comment type="caution">
    <text evidence="3">The sequence shown here is derived from an EMBL/GenBank/DDBJ whole genome shotgun (WGS) entry which is preliminary data.</text>
</comment>
<dbReference type="EMBL" id="NBAG03000283">
    <property type="protein sequence ID" value="PNI48520.1"/>
    <property type="molecule type" value="Genomic_DNA"/>
</dbReference>
<dbReference type="STRING" id="9598.ENSPTRP00000066972"/>
<feature type="domain" description="Nuclear pore complex NUP2/50/61" evidence="2">
    <location>
        <begin position="2"/>
        <end position="25"/>
    </location>
</feature>
<reference evidence="3 5" key="1">
    <citation type="submission" date="2017-12" db="EMBL/GenBank/DDBJ databases">
        <title>High-resolution comparative analysis of great ape genomes.</title>
        <authorList>
            <person name="Pollen A."/>
            <person name="Hastie A."/>
            <person name="Hormozdiari F."/>
            <person name="Dougherty M."/>
            <person name="Liu R."/>
            <person name="Chaisson M."/>
            <person name="Hoppe E."/>
            <person name="Hill C."/>
            <person name="Pang A."/>
            <person name="Hillier L."/>
            <person name="Baker C."/>
            <person name="Armstrong J."/>
            <person name="Shendure J."/>
            <person name="Paten B."/>
            <person name="Wilson R."/>
            <person name="Chao H."/>
            <person name="Schneider V."/>
            <person name="Ventura M."/>
            <person name="Kronenberg Z."/>
            <person name="Murali S."/>
            <person name="Gordon D."/>
            <person name="Cantsilieris S."/>
            <person name="Munson K."/>
            <person name="Nelson B."/>
            <person name="Raja A."/>
            <person name="Underwood J."/>
            <person name="Diekhans M."/>
            <person name="Fiddes I."/>
            <person name="Haussler D."/>
            <person name="Eichler E."/>
        </authorList>
    </citation>
    <scope>NUCLEOTIDE SEQUENCE [LARGE SCALE GENOMIC DNA]</scope>
    <source>
        <strain evidence="3">Yerkes chimp pedigree #C0471</strain>
        <tissue evidence="3">Blood</tissue>
    </source>
</reference>